<proteinExistence type="predicted"/>
<organism evidence="2 3">
    <name type="scientific">Paraburkholderia guartelaensis</name>
    <dbReference type="NCBI Taxonomy" id="2546446"/>
    <lineage>
        <taxon>Bacteria</taxon>
        <taxon>Pseudomonadati</taxon>
        <taxon>Pseudomonadota</taxon>
        <taxon>Betaproteobacteria</taxon>
        <taxon>Burkholderiales</taxon>
        <taxon>Burkholderiaceae</taxon>
        <taxon>Paraburkholderia</taxon>
    </lineage>
</organism>
<evidence type="ECO:0000313" key="2">
    <source>
        <dbReference type="EMBL" id="TDG02871.1"/>
    </source>
</evidence>
<dbReference type="InterPro" id="IPR032710">
    <property type="entry name" value="NTF2-like_dom_sf"/>
</dbReference>
<dbReference type="OrthoDB" id="8757724at2"/>
<dbReference type="EMBL" id="SMOD01000051">
    <property type="protein sequence ID" value="TDG02871.1"/>
    <property type="molecule type" value="Genomic_DNA"/>
</dbReference>
<gene>
    <name evidence="2" type="ORF">E1N52_37675</name>
</gene>
<dbReference type="InterPro" id="IPR027843">
    <property type="entry name" value="DUF4440"/>
</dbReference>
<sequence length="187" mass="20140">MGTTVFLTGWQPCVTYLASESLFFAVNPTGTLMPNIVSRCVIAASVAGALALFAANSFADTINDQLRPRLDKIETTWKAQNAEGVAAVYSDNAIVTGQDTPVAALGHTAIVAKVKELMGDAKSTKISIFKAEKLNENAALTWVTWEVEPKASAEEPFATKSLFVWKKIDGVWLIVADMYAMGPMAKH</sequence>
<dbReference type="Pfam" id="PF14534">
    <property type="entry name" value="DUF4440"/>
    <property type="match status" value="1"/>
</dbReference>
<evidence type="ECO:0000313" key="3">
    <source>
        <dbReference type="Proteomes" id="UP000295606"/>
    </source>
</evidence>
<feature type="domain" description="DUF4440" evidence="1">
    <location>
        <begin position="72"/>
        <end position="174"/>
    </location>
</feature>
<name>A0A4R5L2P2_9BURK</name>
<dbReference type="AlphaFoldDB" id="A0A4R5L2P2"/>
<reference evidence="2 3" key="1">
    <citation type="submission" date="2019-03" db="EMBL/GenBank/DDBJ databases">
        <title>Paraburkholderia sp. isolated from native Mimosa gymnas in Guartela State Park, Brazil.</title>
        <authorList>
            <person name="Paulitsch F."/>
            <person name="Hungria M."/>
            <person name="Delamuta J.R.M."/>
            <person name="Ribeiro R.A."/>
            <person name="Dall'Agnol R."/>
            <person name="Silva J.S.B."/>
        </authorList>
    </citation>
    <scope>NUCLEOTIDE SEQUENCE [LARGE SCALE GENOMIC DNA]</scope>
    <source>
        <strain evidence="2 3">CNPSo 3008</strain>
    </source>
</reference>
<comment type="caution">
    <text evidence="2">The sequence shown here is derived from an EMBL/GenBank/DDBJ whole genome shotgun (WGS) entry which is preliminary data.</text>
</comment>
<dbReference type="RefSeq" id="WP_133189533.1">
    <property type="nucleotide sequence ID" value="NZ_SMOD01000051.1"/>
</dbReference>
<dbReference type="Gene3D" id="3.10.450.50">
    <property type="match status" value="1"/>
</dbReference>
<accession>A0A4R5L2P2</accession>
<dbReference type="Proteomes" id="UP000295606">
    <property type="component" value="Unassembled WGS sequence"/>
</dbReference>
<protein>
    <submittedName>
        <fullName evidence="2">Nuclear transport factor 2 family protein</fullName>
    </submittedName>
</protein>
<dbReference type="SUPFAM" id="SSF54427">
    <property type="entry name" value="NTF2-like"/>
    <property type="match status" value="1"/>
</dbReference>
<evidence type="ECO:0000259" key="1">
    <source>
        <dbReference type="Pfam" id="PF14534"/>
    </source>
</evidence>